<gene>
    <name evidence="7" type="ORF">CRM22_007211</name>
</gene>
<dbReference type="Pfam" id="PF00396">
    <property type="entry name" value="Granulin"/>
    <property type="match status" value="1"/>
</dbReference>
<dbReference type="Proteomes" id="UP000308267">
    <property type="component" value="Unassembled WGS sequence"/>
</dbReference>
<comment type="subcellular location">
    <subcellularLocation>
        <location evidence="1">Secreted</location>
    </subcellularLocation>
</comment>
<dbReference type="SMART" id="SM00277">
    <property type="entry name" value="GRAN"/>
    <property type="match status" value="1"/>
</dbReference>
<evidence type="ECO:0000313" key="8">
    <source>
        <dbReference type="Proteomes" id="UP000308267"/>
    </source>
</evidence>
<feature type="chain" id="PRO_5020738449" description="Granulins domain-containing protein" evidence="5">
    <location>
        <begin position="18"/>
        <end position="141"/>
    </location>
</feature>
<evidence type="ECO:0000313" key="7">
    <source>
        <dbReference type="EMBL" id="TGZ62843.1"/>
    </source>
</evidence>
<dbReference type="InterPro" id="IPR037277">
    <property type="entry name" value="Granulin_sf"/>
</dbReference>
<evidence type="ECO:0000256" key="2">
    <source>
        <dbReference type="ARBA" id="ARBA00010093"/>
    </source>
</evidence>
<proteinExistence type="inferred from homology"/>
<comment type="similarity">
    <text evidence="2">Belongs to the granulin family.</text>
</comment>
<evidence type="ECO:0000256" key="5">
    <source>
        <dbReference type="SAM" id="SignalP"/>
    </source>
</evidence>
<reference evidence="7 8" key="1">
    <citation type="journal article" date="2019" name="BMC Genomics">
        <title>New insights from Opisthorchis felineus genome: update on genomics of the epidemiologically important liver flukes.</title>
        <authorList>
            <person name="Ershov N.I."/>
            <person name="Mordvinov V.A."/>
            <person name="Prokhortchouk E.B."/>
            <person name="Pakharukova M.Y."/>
            <person name="Gunbin K.V."/>
            <person name="Ustyantsev K."/>
            <person name="Genaev M.A."/>
            <person name="Blinov A.G."/>
            <person name="Mazur A."/>
            <person name="Boulygina E."/>
            <person name="Tsygankova S."/>
            <person name="Khrameeva E."/>
            <person name="Chekanov N."/>
            <person name="Fan G."/>
            <person name="Xiao A."/>
            <person name="Zhang H."/>
            <person name="Xu X."/>
            <person name="Yang H."/>
            <person name="Solovyev V."/>
            <person name="Lee S.M."/>
            <person name="Liu X."/>
            <person name="Afonnikov D.A."/>
            <person name="Skryabin K.G."/>
        </authorList>
    </citation>
    <scope>NUCLEOTIDE SEQUENCE [LARGE SCALE GENOMIC DNA]</scope>
    <source>
        <strain evidence="7">AK-0245</strain>
        <tissue evidence="7">Whole organism</tissue>
    </source>
</reference>
<dbReference type="PROSITE" id="PS00799">
    <property type="entry name" value="GRANULINS"/>
    <property type="match status" value="1"/>
</dbReference>
<keyword evidence="4" id="KW-1015">Disulfide bond</keyword>
<dbReference type="InterPro" id="IPR000118">
    <property type="entry name" value="Granulin"/>
</dbReference>
<dbReference type="OrthoDB" id="5854875at2759"/>
<sequence length="141" mass="15644">MSRFTASMMIYVALVAALVFYPPAVFTDIGQGNNISPALRFGQLTNAISPRNRTCPDRRSSCRWNQTCCPLPRRGYGCCPFPNATCCGDRLHCCPKQAYCDPYGRCVYMDKTQHSPSNKVVHGTLRNQVKLEKAMSVASGK</sequence>
<dbReference type="EMBL" id="SJOL01007377">
    <property type="protein sequence ID" value="TGZ62843.1"/>
    <property type="molecule type" value="Genomic_DNA"/>
</dbReference>
<evidence type="ECO:0000256" key="1">
    <source>
        <dbReference type="ARBA" id="ARBA00004613"/>
    </source>
</evidence>
<feature type="signal peptide" evidence="5">
    <location>
        <begin position="1"/>
        <end position="17"/>
    </location>
</feature>
<dbReference type="PANTHER" id="PTHR12274">
    <property type="entry name" value="GRANULIN"/>
    <property type="match status" value="1"/>
</dbReference>
<dbReference type="InterPro" id="IPR039036">
    <property type="entry name" value="Granulin_fam"/>
</dbReference>
<evidence type="ECO:0000256" key="4">
    <source>
        <dbReference type="ARBA" id="ARBA00023157"/>
    </source>
</evidence>
<dbReference type="Gene3D" id="2.10.25.160">
    <property type="entry name" value="Granulin"/>
    <property type="match status" value="1"/>
</dbReference>
<dbReference type="SUPFAM" id="SSF57277">
    <property type="entry name" value="Granulin repeat"/>
    <property type="match status" value="1"/>
</dbReference>
<evidence type="ECO:0000256" key="3">
    <source>
        <dbReference type="ARBA" id="ARBA00022525"/>
    </source>
</evidence>
<dbReference type="AlphaFoldDB" id="A0A4S2LH30"/>
<dbReference type="STRING" id="147828.A0A4S2LH30"/>
<keyword evidence="3" id="KW-0964">Secreted</keyword>
<feature type="domain" description="Granulins" evidence="6">
    <location>
        <begin position="87"/>
        <end position="100"/>
    </location>
</feature>
<keyword evidence="5" id="KW-0732">Signal</keyword>
<dbReference type="GO" id="GO:0005576">
    <property type="term" value="C:extracellular region"/>
    <property type="evidence" value="ECO:0007669"/>
    <property type="project" value="UniProtKB-SubCell"/>
</dbReference>
<dbReference type="PANTHER" id="PTHR12274:SF3">
    <property type="entry name" value="PROGRANULIN"/>
    <property type="match status" value="1"/>
</dbReference>
<accession>A0A4S2LH30</accession>
<keyword evidence="8" id="KW-1185">Reference proteome</keyword>
<name>A0A4S2LH30_OPIFE</name>
<comment type="caution">
    <text evidence="7">The sequence shown here is derived from an EMBL/GenBank/DDBJ whole genome shotgun (WGS) entry which is preliminary data.</text>
</comment>
<organism evidence="7 8">
    <name type="scientific">Opisthorchis felineus</name>
    <dbReference type="NCBI Taxonomy" id="147828"/>
    <lineage>
        <taxon>Eukaryota</taxon>
        <taxon>Metazoa</taxon>
        <taxon>Spiralia</taxon>
        <taxon>Lophotrochozoa</taxon>
        <taxon>Platyhelminthes</taxon>
        <taxon>Trematoda</taxon>
        <taxon>Digenea</taxon>
        <taxon>Opisthorchiida</taxon>
        <taxon>Opisthorchiata</taxon>
        <taxon>Opisthorchiidae</taxon>
        <taxon>Opisthorchis</taxon>
    </lineage>
</organism>
<protein>
    <recommendedName>
        <fullName evidence="6">Granulins domain-containing protein</fullName>
    </recommendedName>
</protein>
<evidence type="ECO:0000259" key="6">
    <source>
        <dbReference type="PROSITE" id="PS00799"/>
    </source>
</evidence>